<feature type="domain" description="BON" evidence="2">
    <location>
        <begin position="10"/>
        <end position="78"/>
    </location>
</feature>
<dbReference type="AlphaFoldDB" id="A0AB39BC45"/>
<keyword evidence="1" id="KW-0732">Signal</keyword>
<name>A0AB39BC45_9MICO</name>
<dbReference type="Pfam" id="PF04972">
    <property type="entry name" value="BON"/>
    <property type="match status" value="3"/>
</dbReference>
<dbReference type="InterPro" id="IPR014004">
    <property type="entry name" value="Transpt-assoc_nodulatn_dom_bac"/>
</dbReference>
<dbReference type="RefSeq" id="WP_368496181.1">
    <property type="nucleotide sequence ID" value="NZ_CP162511.1"/>
</dbReference>
<feature type="domain" description="BON" evidence="2">
    <location>
        <begin position="85"/>
        <end position="153"/>
    </location>
</feature>
<proteinExistence type="predicted"/>
<dbReference type="PANTHER" id="PTHR34606:SF4">
    <property type="entry name" value="OUTER MEMBRANE LIPOPROTEIN DOLP"/>
    <property type="match status" value="1"/>
</dbReference>
<evidence type="ECO:0000259" key="2">
    <source>
        <dbReference type="PROSITE" id="PS50914"/>
    </source>
</evidence>
<dbReference type="EMBL" id="CP162511">
    <property type="protein sequence ID" value="XDI03763.1"/>
    <property type="molecule type" value="Genomic_DNA"/>
</dbReference>
<evidence type="ECO:0000256" key="1">
    <source>
        <dbReference type="ARBA" id="ARBA00022729"/>
    </source>
</evidence>
<organism evidence="3">
    <name type="scientific">Herbiconiux sp. A18JL235</name>
    <dbReference type="NCBI Taxonomy" id="3152363"/>
    <lineage>
        <taxon>Bacteria</taxon>
        <taxon>Bacillati</taxon>
        <taxon>Actinomycetota</taxon>
        <taxon>Actinomycetes</taxon>
        <taxon>Micrococcales</taxon>
        <taxon>Microbacteriaceae</taxon>
        <taxon>Herbiconiux</taxon>
    </lineage>
</organism>
<dbReference type="InterPro" id="IPR007055">
    <property type="entry name" value="BON_dom"/>
</dbReference>
<evidence type="ECO:0000313" key="3">
    <source>
        <dbReference type="EMBL" id="XDI03763.1"/>
    </source>
</evidence>
<dbReference type="SMART" id="SM00749">
    <property type="entry name" value="BON"/>
    <property type="match status" value="3"/>
</dbReference>
<dbReference type="Gene3D" id="3.30.1340.30">
    <property type="match status" value="3"/>
</dbReference>
<dbReference type="PANTHER" id="PTHR34606">
    <property type="entry name" value="BON DOMAIN-CONTAINING PROTEIN"/>
    <property type="match status" value="1"/>
</dbReference>
<sequence length="228" mass="24766">MTTSSVLSPTDRGLQQSVIDELDWTPGVHPATIGVAVIGGVVTLAGEVASLPEKIAAEKAALRMEGVRTVANDLTVRGTVEATAGDEEIARHVNEVLAWTTTLPTGAVTATVHDGAVVLTGTVDWDYQRRAARRAVQNVQFVRLVDNRIELARRVSARDAGERIRNALRRDALIDAHNITVAVSDTTVRLTGTVRSYEERREAERAAWNSPHVQHVDNQIVVDSRGLR</sequence>
<dbReference type="InterPro" id="IPR051686">
    <property type="entry name" value="Lipoprotein_DolP"/>
</dbReference>
<gene>
    <name evidence="3" type="ORF">ABFY20_10405</name>
</gene>
<dbReference type="PROSITE" id="PS50914">
    <property type="entry name" value="BON"/>
    <property type="match status" value="3"/>
</dbReference>
<accession>A0AB39BC45</accession>
<feature type="domain" description="BON" evidence="2">
    <location>
        <begin position="156"/>
        <end position="224"/>
    </location>
</feature>
<reference evidence="3" key="1">
    <citation type="submission" date="2024-05" db="EMBL/GenBank/DDBJ databases">
        <title>Herbiconiux sp. A18JL235.</title>
        <authorList>
            <person name="Zhang G."/>
        </authorList>
    </citation>
    <scope>NUCLEOTIDE SEQUENCE</scope>
    <source>
        <strain evidence="3">A18JL235</strain>
    </source>
</reference>
<protein>
    <submittedName>
        <fullName evidence="3">BON domain-containing protein</fullName>
    </submittedName>
</protein>